<gene>
    <name evidence="5" type="ORF">HII30_02175</name>
</gene>
<dbReference type="CDD" id="cd02208">
    <property type="entry name" value="cupin_RmlC-like"/>
    <property type="match status" value="1"/>
</dbReference>
<keyword evidence="6" id="KW-1185">Reference proteome</keyword>
<proteinExistence type="predicted"/>
<feature type="domain" description="HTH araC/xylS-type" evidence="4">
    <location>
        <begin position="208"/>
        <end position="307"/>
    </location>
</feature>
<dbReference type="Pfam" id="PF12833">
    <property type="entry name" value="HTH_18"/>
    <property type="match status" value="1"/>
</dbReference>
<accession>A0A848M4L8</accession>
<dbReference type="SUPFAM" id="SSF46689">
    <property type="entry name" value="Homeodomain-like"/>
    <property type="match status" value="1"/>
</dbReference>
<dbReference type="Pfam" id="PF02311">
    <property type="entry name" value="AraC_binding"/>
    <property type="match status" value="1"/>
</dbReference>
<keyword evidence="2" id="KW-0238">DNA-binding</keyword>
<protein>
    <submittedName>
        <fullName evidence="5">AraC family transcriptional regulator</fullName>
    </submittedName>
</protein>
<evidence type="ECO:0000256" key="3">
    <source>
        <dbReference type="ARBA" id="ARBA00023163"/>
    </source>
</evidence>
<evidence type="ECO:0000256" key="1">
    <source>
        <dbReference type="ARBA" id="ARBA00023015"/>
    </source>
</evidence>
<dbReference type="Proteomes" id="UP000565468">
    <property type="component" value="Unassembled WGS sequence"/>
</dbReference>
<comment type="caution">
    <text evidence="5">The sequence shown here is derived from an EMBL/GenBank/DDBJ whole genome shotgun (WGS) entry which is preliminary data.</text>
</comment>
<evidence type="ECO:0000256" key="2">
    <source>
        <dbReference type="ARBA" id="ARBA00023125"/>
    </source>
</evidence>
<dbReference type="PROSITE" id="PS00041">
    <property type="entry name" value="HTH_ARAC_FAMILY_1"/>
    <property type="match status" value="1"/>
</dbReference>
<dbReference type="PANTHER" id="PTHR43280:SF2">
    <property type="entry name" value="HTH-TYPE TRANSCRIPTIONAL REGULATOR EXSA"/>
    <property type="match status" value="1"/>
</dbReference>
<dbReference type="InterPro" id="IPR009057">
    <property type="entry name" value="Homeodomain-like_sf"/>
</dbReference>
<dbReference type="InterPro" id="IPR037923">
    <property type="entry name" value="HTH-like"/>
</dbReference>
<organism evidence="5 6">
    <name type="scientific">Paenibacillus lemnae</name>
    <dbReference type="NCBI Taxonomy" id="1330551"/>
    <lineage>
        <taxon>Bacteria</taxon>
        <taxon>Bacillati</taxon>
        <taxon>Bacillota</taxon>
        <taxon>Bacilli</taxon>
        <taxon>Bacillales</taxon>
        <taxon>Paenibacillaceae</taxon>
        <taxon>Paenibacillus</taxon>
    </lineage>
</organism>
<dbReference type="InterPro" id="IPR018060">
    <property type="entry name" value="HTH_AraC"/>
</dbReference>
<dbReference type="InterPro" id="IPR014710">
    <property type="entry name" value="RmlC-like_jellyroll"/>
</dbReference>
<dbReference type="PROSITE" id="PS01124">
    <property type="entry name" value="HTH_ARAC_FAMILY_2"/>
    <property type="match status" value="1"/>
</dbReference>
<dbReference type="Gene3D" id="1.10.10.60">
    <property type="entry name" value="Homeodomain-like"/>
    <property type="match status" value="1"/>
</dbReference>
<keyword evidence="3" id="KW-0804">Transcription</keyword>
<sequence>MEHLKQGASFPYSIMFEKQDMLERLDIRIRWGNYEIHVLRFHLTSFPPGRIMDFHNHAEFEFHYIPRGKGKVILEDRAYTLSEGMMYLTGPGVMHYQEADDREAMDELCLHVDITKASNEDADPWEAAEAEECMEKLTNLPLKPAYDTHSAMACFLEAYKVCDGKYTGYYTSIKHQVINILLRTARAYDSDGIRVEAPVRDMLSYRYQYAVHYMKANHAASLTLDNVAEKLSISPRQLQRVFRQMNPESSFSKVLEDIRLEAVCQRLEDSLMPIDQIAALEGFTNATYLHAVFRKRFGMTPGAYRNYKTKPIKSEDDQHE</sequence>
<keyword evidence="1" id="KW-0805">Transcription regulation</keyword>
<dbReference type="InterPro" id="IPR018062">
    <property type="entry name" value="HTH_AraC-typ_CS"/>
</dbReference>
<reference evidence="5 6" key="1">
    <citation type="submission" date="2020-04" db="EMBL/GenBank/DDBJ databases">
        <title>Paenibacillus algicola sp. nov., a novel marine bacterium producing alginate lyase.</title>
        <authorList>
            <person name="Huang H."/>
        </authorList>
    </citation>
    <scope>NUCLEOTIDE SEQUENCE [LARGE SCALE GENOMIC DNA]</scope>
    <source>
        <strain evidence="5 6">L7-75</strain>
    </source>
</reference>
<dbReference type="AlphaFoldDB" id="A0A848M4L8"/>
<evidence type="ECO:0000259" key="4">
    <source>
        <dbReference type="PROSITE" id="PS01124"/>
    </source>
</evidence>
<dbReference type="Gene3D" id="2.60.120.10">
    <property type="entry name" value="Jelly Rolls"/>
    <property type="match status" value="1"/>
</dbReference>
<name>A0A848M4L8_PAELE</name>
<dbReference type="GO" id="GO:0003700">
    <property type="term" value="F:DNA-binding transcription factor activity"/>
    <property type="evidence" value="ECO:0007669"/>
    <property type="project" value="InterPro"/>
</dbReference>
<dbReference type="InterPro" id="IPR003313">
    <property type="entry name" value="AraC-bd"/>
</dbReference>
<dbReference type="GO" id="GO:0043565">
    <property type="term" value="F:sequence-specific DNA binding"/>
    <property type="evidence" value="ECO:0007669"/>
    <property type="project" value="InterPro"/>
</dbReference>
<dbReference type="SMART" id="SM00342">
    <property type="entry name" value="HTH_ARAC"/>
    <property type="match status" value="1"/>
</dbReference>
<evidence type="ECO:0000313" key="6">
    <source>
        <dbReference type="Proteomes" id="UP000565468"/>
    </source>
</evidence>
<dbReference type="EMBL" id="JABBPN010000002">
    <property type="protein sequence ID" value="NMO94594.1"/>
    <property type="molecule type" value="Genomic_DNA"/>
</dbReference>
<dbReference type="PANTHER" id="PTHR43280">
    <property type="entry name" value="ARAC-FAMILY TRANSCRIPTIONAL REGULATOR"/>
    <property type="match status" value="1"/>
</dbReference>
<dbReference type="SUPFAM" id="SSF51215">
    <property type="entry name" value="Regulatory protein AraC"/>
    <property type="match status" value="1"/>
</dbReference>
<evidence type="ECO:0000313" key="5">
    <source>
        <dbReference type="EMBL" id="NMO94594.1"/>
    </source>
</evidence>